<dbReference type="EMBL" id="UGNX01000001">
    <property type="protein sequence ID" value="STX35396.1"/>
    <property type="molecule type" value="Genomic_DNA"/>
</dbReference>
<dbReference type="Proteomes" id="UP000054854">
    <property type="component" value="Unassembled WGS sequence"/>
</dbReference>
<evidence type="ECO:0000313" key="4">
    <source>
        <dbReference type="Proteomes" id="UP000255316"/>
    </source>
</evidence>
<dbReference type="AlphaFoldDB" id="A0A378IK03"/>
<name>A0A378IK03_9GAMM</name>
<reference evidence="2 4" key="2">
    <citation type="submission" date="2018-06" db="EMBL/GenBank/DDBJ databases">
        <authorList>
            <consortium name="Pathogen Informatics"/>
            <person name="Doyle S."/>
        </authorList>
    </citation>
    <scope>NUCLEOTIDE SEQUENCE [LARGE SCALE GENOMIC DNA]</scope>
    <source>
        <strain evidence="2 4">NCTC12438</strain>
    </source>
</reference>
<dbReference type="Proteomes" id="UP000255316">
    <property type="component" value="Unassembled WGS sequence"/>
</dbReference>
<proteinExistence type="predicted"/>
<accession>A0A378IK03</accession>
<organism evidence="2 4">
    <name type="scientific">Legionella cincinnatiensis</name>
    <dbReference type="NCBI Taxonomy" id="28085"/>
    <lineage>
        <taxon>Bacteria</taxon>
        <taxon>Pseudomonadati</taxon>
        <taxon>Pseudomonadota</taxon>
        <taxon>Gammaproteobacteria</taxon>
        <taxon>Legionellales</taxon>
        <taxon>Legionellaceae</taxon>
        <taxon>Legionella</taxon>
    </lineage>
</organism>
<dbReference type="RefSeq" id="WP_058464448.1">
    <property type="nucleotide sequence ID" value="NZ_UGNX01000001.1"/>
</dbReference>
<evidence type="ECO:0000313" key="1">
    <source>
        <dbReference type="EMBL" id="KTC89204.1"/>
    </source>
</evidence>
<dbReference type="OrthoDB" id="5652346at2"/>
<evidence type="ECO:0000313" key="2">
    <source>
        <dbReference type="EMBL" id="STX35396.1"/>
    </source>
</evidence>
<dbReference type="EMBL" id="LNXX01000011">
    <property type="protein sequence ID" value="KTC89204.1"/>
    <property type="molecule type" value="Genomic_DNA"/>
</dbReference>
<reference evidence="1 3" key="1">
    <citation type="submission" date="2015-11" db="EMBL/GenBank/DDBJ databases">
        <title>Genomic analysis of 38 Legionella species identifies large and diverse effector repertoires.</title>
        <authorList>
            <person name="Burstein D."/>
            <person name="Amaro F."/>
            <person name="Zusman T."/>
            <person name="Lifshitz Z."/>
            <person name="Cohen O."/>
            <person name="Gilbert J.A."/>
            <person name="Pupko T."/>
            <person name="Shuman H.A."/>
            <person name="Segal G."/>
        </authorList>
    </citation>
    <scope>NUCLEOTIDE SEQUENCE [LARGE SCALE GENOMIC DNA]</scope>
    <source>
        <strain evidence="1 3">CDC#72-OH-14</strain>
    </source>
</reference>
<evidence type="ECO:0000313" key="3">
    <source>
        <dbReference type="Proteomes" id="UP000054854"/>
    </source>
</evidence>
<keyword evidence="3" id="KW-1185">Reference proteome</keyword>
<sequence length="125" mass="14232">MSKRDCYTLKLKLNVTKIPVDEREANIFAIYSLLSKEDLFKGAEGILPQVITKIKNIIENIDLDNEIEICESILKIKEEIKNHLNDASNSNLNDLLTAFNCTTNLTYKTILSFRQASVTKDRVVV</sequence>
<gene>
    <name evidence="1" type="ORF">Lcin_1242</name>
    <name evidence="2" type="ORF">NCTC12438_02011</name>
</gene>
<protein>
    <submittedName>
        <fullName evidence="2">Ankyrin repeat protein</fullName>
    </submittedName>
</protein>